<dbReference type="PROSITE" id="PS50011">
    <property type="entry name" value="PROTEIN_KINASE_DOM"/>
    <property type="match status" value="1"/>
</dbReference>
<dbReference type="SUPFAM" id="SSF56112">
    <property type="entry name" value="Protein kinase-like (PK-like)"/>
    <property type="match status" value="1"/>
</dbReference>
<evidence type="ECO:0000313" key="3">
    <source>
        <dbReference type="Proteomes" id="UP001303647"/>
    </source>
</evidence>
<name>A0AAN7CZT6_9PEZI</name>
<dbReference type="SMART" id="SM00220">
    <property type="entry name" value="S_TKc"/>
    <property type="match status" value="1"/>
</dbReference>
<keyword evidence="3" id="KW-1185">Reference proteome</keyword>
<dbReference type="Gene3D" id="1.10.510.10">
    <property type="entry name" value="Transferase(Phosphotransferase) domain 1"/>
    <property type="match status" value="1"/>
</dbReference>
<reference evidence="2" key="2">
    <citation type="submission" date="2023-05" db="EMBL/GenBank/DDBJ databases">
        <authorList>
            <consortium name="Lawrence Berkeley National Laboratory"/>
            <person name="Steindorff A."/>
            <person name="Hensen N."/>
            <person name="Bonometti L."/>
            <person name="Westerberg I."/>
            <person name="Brannstrom I.O."/>
            <person name="Guillou S."/>
            <person name="Cros-Aarteil S."/>
            <person name="Calhoun S."/>
            <person name="Haridas S."/>
            <person name="Kuo A."/>
            <person name="Mondo S."/>
            <person name="Pangilinan J."/>
            <person name="Riley R."/>
            <person name="Labutti K."/>
            <person name="Andreopoulos B."/>
            <person name="Lipzen A."/>
            <person name="Chen C."/>
            <person name="Yanf M."/>
            <person name="Daum C."/>
            <person name="Ng V."/>
            <person name="Clum A."/>
            <person name="Ohm R."/>
            <person name="Martin F."/>
            <person name="Silar P."/>
            <person name="Natvig D."/>
            <person name="Lalanne C."/>
            <person name="Gautier V."/>
            <person name="Ament-Velasquez S.L."/>
            <person name="Kruys A."/>
            <person name="Hutchinson M.I."/>
            <person name="Powell A.J."/>
            <person name="Barry K."/>
            <person name="Miller A.N."/>
            <person name="Grigoriev I.V."/>
            <person name="Debuchy R."/>
            <person name="Gladieux P."/>
            <person name="Thoren M.H."/>
            <person name="Johannesson H."/>
        </authorList>
    </citation>
    <scope>NUCLEOTIDE SEQUENCE</scope>
    <source>
        <strain evidence="2">CBS 359.72</strain>
    </source>
</reference>
<dbReference type="InterPro" id="IPR000719">
    <property type="entry name" value="Prot_kinase_dom"/>
</dbReference>
<organism evidence="2 3">
    <name type="scientific">Corynascus novoguineensis</name>
    <dbReference type="NCBI Taxonomy" id="1126955"/>
    <lineage>
        <taxon>Eukaryota</taxon>
        <taxon>Fungi</taxon>
        <taxon>Dikarya</taxon>
        <taxon>Ascomycota</taxon>
        <taxon>Pezizomycotina</taxon>
        <taxon>Sordariomycetes</taxon>
        <taxon>Sordariomycetidae</taxon>
        <taxon>Sordariales</taxon>
        <taxon>Chaetomiaceae</taxon>
        <taxon>Corynascus</taxon>
    </lineage>
</organism>
<protein>
    <recommendedName>
        <fullName evidence="1">Protein kinase domain-containing protein</fullName>
    </recommendedName>
</protein>
<dbReference type="AlphaFoldDB" id="A0AAN7CZT6"/>
<accession>A0AAN7CZT6</accession>
<reference evidence="2" key="1">
    <citation type="journal article" date="2023" name="Mol. Phylogenet. Evol.">
        <title>Genome-scale phylogeny and comparative genomics of the fungal order Sordariales.</title>
        <authorList>
            <person name="Hensen N."/>
            <person name="Bonometti L."/>
            <person name="Westerberg I."/>
            <person name="Brannstrom I.O."/>
            <person name="Guillou S."/>
            <person name="Cros-Aarteil S."/>
            <person name="Calhoun S."/>
            <person name="Haridas S."/>
            <person name="Kuo A."/>
            <person name="Mondo S."/>
            <person name="Pangilinan J."/>
            <person name="Riley R."/>
            <person name="LaButti K."/>
            <person name="Andreopoulos B."/>
            <person name="Lipzen A."/>
            <person name="Chen C."/>
            <person name="Yan M."/>
            <person name="Daum C."/>
            <person name="Ng V."/>
            <person name="Clum A."/>
            <person name="Steindorff A."/>
            <person name="Ohm R.A."/>
            <person name="Martin F."/>
            <person name="Silar P."/>
            <person name="Natvig D.O."/>
            <person name="Lalanne C."/>
            <person name="Gautier V."/>
            <person name="Ament-Velasquez S.L."/>
            <person name="Kruys A."/>
            <person name="Hutchinson M.I."/>
            <person name="Powell A.J."/>
            <person name="Barry K."/>
            <person name="Miller A.N."/>
            <person name="Grigoriev I.V."/>
            <person name="Debuchy R."/>
            <person name="Gladieux P."/>
            <person name="Hiltunen Thoren M."/>
            <person name="Johannesson H."/>
        </authorList>
    </citation>
    <scope>NUCLEOTIDE SEQUENCE</scope>
    <source>
        <strain evidence="2">CBS 359.72</strain>
    </source>
</reference>
<feature type="domain" description="Protein kinase" evidence="1">
    <location>
        <begin position="178"/>
        <end position="534"/>
    </location>
</feature>
<gene>
    <name evidence="2" type="ORF">C7999DRAFT_28274</name>
</gene>
<dbReference type="InterPro" id="IPR011009">
    <property type="entry name" value="Kinase-like_dom_sf"/>
</dbReference>
<evidence type="ECO:0000313" key="2">
    <source>
        <dbReference type="EMBL" id="KAK4251244.1"/>
    </source>
</evidence>
<evidence type="ECO:0000259" key="1">
    <source>
        <dbReference type="PROSITE" id="PS50011"/>
    </source>
</evidence>
<proteinExistence type="predicted"/>
<dbReference type="GO" id="GO:0004672">
    <property type="term" value="F:protein kinase activity"/>
    <property type="evidence" value="ECO:0007669"/>
    <property type="project" value="InterPro"/>
</dbReference>
<dbReference type="EMBL" id="MU857607">
    <property type="protein sequence ID" value="KAK4251244.1"/>
    <property type="molecule type" value="Genomic_DNA"/>
</dbReference>
<dbReference type="Proteomes" id="UP001303647">
    <property type="component" value="Unassembled WGS sequence"/>
</dbReference>
<dbReference type="GO" id="GO:0005524">
    <property type="term" value="F:ATP binding"/>
    <property type="evidence" value="ECO:0007669"/>
    <property type="project" value="InterPro"/>
</dbReference>
<sequence>MELNSASIHDVIHPTAAFSQTSVLVQGRAVQPPEPVPWKESQLNPKNRLDSLELPRSPFFRIDGCTGLGTQYYAVPLFISHMPPMRFDVFIPEQAVASPVLRELLGLSVAFHTKDATRLRRLGISCYIVRALQHWIAESGYDTYSSLTPGLPFGSRIIFESLHFDIRKTKISVVPTYYVERQLLGVAKLDESLGVAQELLPKTVDISHLSTVQELYDSVCLVRMRGLTASQETGSLWIFKALTSSTKYLFLELRNLLLMEPHPNIISRPEYLVTKRCLFGGKTAVAGFLLPYHKNGSIRDKLPLMRIHGRLQLDQQLRWASQLTSAVLHIHERGRMFYPDLRLDNILLSSSNDLVMIDFEQRGVWCEFASPEVNAVEYVRILASDELDETNPTIPEETRAHFASLLNRMLPDWDVLQACEDYSTPRPHGYSNYNVAWLALDEAEHESSMVYMLGRVLWCIFEGQSAPHKAAVWQSYHYEPDIEFPEFRNTPNSLRDLIDRCTRGRREVLSSLIVRQASRLVLRGKESSSVEEVLRVAREWWLSEVKATEDFLEKREERRTSGKCDGNYFGRPKLREVLAELERFREGLDAVAISASSTQVV</sequence>
<comment type="caution">
    <text evidence="2">The sequence shown here is derived from an EMBL/GenBank/DDBJ whole genome shotgun (WGS) entry which is preliminary data.</text>
</comment>